<accession>A0ABD0RNJ3</accession>
<organism evidence="2 3">
    <name type="scientific">Cirrhinus mrigala</name>
    <name type="common">Mrigala</name>
    <dbReference type="NCBI Taxonomy" id="683832"/>
    <lineage>
        <taxon>Eukaryota</taxon>
        <taxon>Metazoa</taxon>
        <taxon>Chordata</taxon>
        <taxon>Craniata</taxon>
        <taxon>Vertebrata</taxon>
        <taxon>Euteleostomi</taxon>
        <taxon>Actinopterygii</taxon>
        <taxon>Neopterygii</taxon>
        <taxon>Teleostei</taxon>
        <taxon>Ostariophysi</taxon>
        <taxon>Cypriniformes</taxon>
        <taxon>Cyprinidae</taxon>
        <taxon>Labeoninae</taxon>
        <taxon>Labeonini</taxon>
        <taxon>Cirrhinus</taxon>
    </lineage>
</organism>
<feature type="domain" description="Protein zer-1 homolog-like C-terminal" evidence="1">
    <location>
        <begin position="6"/>
        <end position="59"/>
    </location>
</feature>
<sequence length="59" mass="6579">MVLAGMQHHTDSLHIQLVASACVFNLTIQELVLGMPLRLLGNVIQQLLTAMKNFPNHEQ</sequence>
<comment type="caution">
    <text evidence="2">The sequence shown here is derived from an EMBL/GenBank/DDBJ whole genome shotgun (WGS) entry which is preliminary data.</text>
</comment>
<dbReference type="Proteomes" id="UP001529510">
    <property type="component" value="Unassembled WGS sequence"/>
</dbReference>
<keyword evidence="3" id="KW-1185">Reference proteome</keyword>
<feature type="non-terminal residue" evidence="2">
    <location>
        <position position="59"/>
    </location>
</feature>
<dbReference type="Pfam" id="PF22964">
    <property type="entry name" value="ZER1-like_2nd"/>
    <property type="match status" value="1"/>
</dbReference>
<protein>
    <recommendedName>
        <fullName evidence="1">Protein zer-1 homolog-like C-terminal domain-containing protein</fullName>
    </recommendedName>
</protein>
<name>A0ABD0RNJ3_CIRMR</name>
<dbReference type="AlphaFoldDB" id="A0ABD0RNJ3"/>
<proteinExistence type="predicted"/>
<gene>
    <name evidence="2" type="ORF">M9458_003274</name>
</gene>
<evidence type="ECO:0000313" key="2">
    <source>
        <dbReference type="EMBL" id="KAL0200087.1"/>
    </source>
</evidence>
<reference evidence="2 3" key="1">
    <citation type="submission" date="2024-05" db="EMBL/GenBank/DDBJ databases">
        <title>Genome sequencing and assembly of Indian major carp, Cirrhinus mrigala (Hamilton, 1822).</title>
        <authorList>
            <person name="Mohindra V."/>
            <person name="Chowdhury L.M."/>
            <person name="Lal K."/>
            <person name="Jena J.K."/>
        </authorList>
    </citation>
    <scope>NUCLEOTIDE SEQUENCE [LARGE SCALE GENOMIC DNA]</scope>
    <source>
        <strain evidence="2">CM1030</strain>
        <tissue evidence="2">Blood</tissue>
    </source>
</reference>
<dbReference type="EMBL" id="JAMKFB020000002">
    <property type="protein sequence ID" value="KAL0200087.1"/>
    <property type="molecule type" value="Genomic_DNA"/>
</dbReference>
<evidence type="ECO:0000313" key="3">
    <source>
        <dbReference type="Proteomes" id="UP001529510"/>
    </source>
</evidence>
<dbReference type="InterPro" id="IPR055142">
    <property type="entry name" value="ZER1-like_C"/>
</dbReference>
<evidence type="ECO:0000259" key="1">
    <source>
        <dbReference type="Pfam" id="PF22964"/>
    </source>
</evidence>